<evidence type="ECO:0000313" key="6">
    <source>
        <dbReference type="EMBL" id="CUU58047.1"/>
    </source>
</evidence>
<organism evidence="6 7">
    <name type="scientific">Parafrankia irregularis</name>
    <dbReference type="NCBI Taxonomy" id="795642"/>
    <lineage>
        <taxon>Bacteria</taxon>
        <taxon>Bacillati</taxon>
        <taxon>Actinomycetota</taxon>
        <taxon>Actinomycetes</taxon>
        <taxon>Frankiales</taxon>
        <taxon>Frankiaceae</taxon>
        <taxon>Parafrankia</taxon>
    </lineage>
</organism>
<dbReference type="Proteomes" id="UP000198802">
    <property type="component" value="Unassembled WGS sequence"/>
</dbReference>
<feature type="transmembrane region" description="Helical" evidence="5">
    <location>
        <begin position="179"/>
        <end position="202"/>
    </location>
</feature>
<accession>A0A0S4QSF3</accession>
<dbReference type="RefSeq" id="WP_091280478.1">
    <property type="nucleotide sequence ID" value="NZ_FAOZ01000016.1"/>
</dbReference>
<evidence type="ECO:0000313" key="7">
    <source>
        <dbReference type="Proteomes" id="UP000198802"/>
    </source>
</evidence>
<evidence type="ECO:0000256" key="1">
    <source>
        <dbReference type="ARBA" id="ARBA00004141"/>
    </source>
</evidence>
<comment type="similarity">
    <text evidence="5">Belongs to the 4-toluene sulfonate uptake permease (TSUP) (TC 2.A.102) family.</text>
</comment>
<evidence type="ECO:0000256" key="5">
    <source>
        <dbReference type="RuleBase" id="RU363041"/>
    </source>
</evidence>
<feature type="transmembrane region" description="Helical" evidence="5">
    <location>
        <begin position="49"/>
        <end position="65"/>
    </location>
</feature>
<keyword evidence="2 5" id="KW-0812">Transmembrane</keyword>
<feature type="transmembrane region" description="Helical" evidence="5">
    <location>
        <begin position="143"/>
        <end position="167"/>
    </location>
</feature>
<gene>
    <name evidence="6" type="ORF">Ga0074812_11677</name>
</gene>
<dbReference type="InterPro" id="IPR002781">
    <property type="entry name" value="TM_pro_TauE-like"/>
</dbReference>
<keyword evidence="3 5" id="KW-1133">Transmembrane helix</keyword>
<keyword evidence="7" id="KW-1185">Reference proteome</keyword>
<feature type="transmembrane region" description="Helical" evidence="5">
    <location>
        <begin position="101"/>
        <end position="122"/>
    </location>
</feature>
<evidence type="ECO:0000256" key="2">
    <source>
        <dbReference type="ARBA" id="ARBA00022692"/>
    </source>
</evidence>
<dbReference type="EMBL" id="FAOZ01000016">
    <property type="protein sequence ID" value="CUU58047.1"/>
    <property type="molecule type" value="Genomic_DNA"/>
</dbReference>
<feature type="transmembrane region" description="Helical" evidence="5">
    <location>
        <begin position="238"/>
        <end position="256"/>
    </location>
</feature>
<feature type="transmembrane region" description="Helical" evidence="5">
    <location>
        <begin position="77"/>
        <end position="95"/>
    </location>
</feature>
<reference evidence="7" key="1">
    <citation type="submission" date="2015-11" db="EMBL/GenBank/DDBJ databases">
        <authorList>
            <person name="Varghese N."/>
        </authorList>
    </citation>
    <scope>NUCLEOTIDE SEQUENCE [LARGE SCALE GENOMIC DNA]</scope>
    <source>
        <strain evidence="7">DSM 45899</strain>
    </source>
</reference>
<dbReference type="Pfam" id="PF01925">
    <property type="entry name" value="TauE"/>
    <property type="match status" value="1"/>
</dbReference>
<protein>
    <recommendedName>
        <fullName evidence="5">Probable membrane transporter protein</fullName>
    </recommendedName>
</protein>
<proteinExistence type="inferred from homology"/>
<evidence type="ECO:0000256" key="4">
    <source>
        <dbReference type="ARBA" id="ARBA00023136"/>
    </source>
</evidence>
<name>A0A0S4QSF3_9ACTN</name>
<comment type="subcellular location">
    <subcellularLocation>
        <location evidence="5">Cell membrane</location>
        <topology evidence="5">Multi-pass membrane protein</topology>
    </subcellularLocation>
    <subcellularLocation>
        <location evidence="1">Membrane</location>
        <topology evidence="1">Multi-pass membrane protein</topology>
    </subcellularLocation>
</comment>
<keyword evidence="5" id="KW-1003">Cell membrane</keyword>
<sequence length="259" mass="26259">MSVVLAGFVAGLVLATLTAPVGVSGAMFLLPVQLDLLSVPNPAVTPTNLLFNVIATPGSLLRYRQQKQLGGPLTRRLVAGTLPAVVLGAVVRVVFAPGAAVFRLLLACLLLPLGTWLCVRTLRPPRPRGAHAAAPGLRAVRPLAAVVGFVGGLYGIGGGSILGPILVGRGLPIAQVAPATLASTLLTSIAGAVTYALLALAAPGSIAPHWALGFACGFGGLLGGYLGARLQPRLPNTALRLLLGALAIMLAILYFARAT</sequence>
<dbReference type="PANTHER" id="PTHR43483:SF3">
    <property type="entry name" value="MEMBRANE TRANSPORTER PROTEIN HI_0806-RELATED"/>
    <property type="match status" value="1"/>
</dbReference>
<dbReference type="PANTHER" id="PTHR43483">
    <property type="entry name" value="MEMBRANE TRANSPORTER PROTEIN HI_0806-RELATED"/>
    <property type="match status" value="1"/>
</dbReference>
<keyword evidence="4 5" id="KW-0472">Membrane</keyword>
<evidence type="ECO:0000256" key="3">
    <source>
        <dbReference type="ARBA" id="ARBA00022989"/>
    </source>
</evidence>
<dbReference type="GO" id="GO:0005886">
    <property type="term" value="C:plasma membrane"/>
    <property type="evidence" value="ECO:0007669"/>
    <property type="project" value="UniProtKB-SubCell"/>
</dbReference>
<dbReference type="AlphaFoldDB" id="A0A0S4QSF3"/>
<feature type="transmembrane region" description="Helical" evidence="5">
    <location>
        <begin position="209"/>
        <end position="226"/>
    </location>
</feature>